<proteinExistence type="predicted"/>
<dbReference type="RefSeq" id="WP_087426705.1">
    <property type="nucleotide sequence ID" value="NZ_CAMMFP010000029.1"/>
</dbReference>
<sequence>MTVLEVVDKLKELGGKLPLSSSDKSDIEVIYHEVFGRTFIRTSCSDCYRDAVIEMYSYLKKYGKMKEKSNYALKNGVLLQAGFGSGEMYTNDNLTDEAAERFLAGNSKGIVFFALTPSDWEERVEKRKNPVTALDETLVSELVKAFQVEGATVKIVKEAFKTYQVDGKKVTVKLLDAHIKKAQSLLEPEQEVADNGVAREMVE</sequence>
<gene>
    <name evidence="1" type="ORF">B5F97_14700</name>
</gene>
<protein>
    <submittedName>
        <fullName evidence="1">Uncharacterized protein</fullName>
    </submittedName>
</protein>
<evidence type="ECO:0000313" key="2">
    <source>
        <dbReference type="Proteomes" id="UP000195386"/>
    </source>
</evidence>
<dbReference type="AlphaFoldDB" id="A0A1Y3YPV6"/>
<organism evidence="1 2">
    <name type="scientific">Bacteroides clarus</name>
    <dbReference type="NCBI Taxonomy" id="626929"/>
    <lineage>
        <taxon>Bacteria</taxon>
        <taxon>Pseudomonadati</taxon>
        <taxon>Bacteroidota</taxon>
        <taxon>Bacteroidia</taxon>
        <taxon>Bacteroidales</taxon>
        <taxon>Bacteroidaceae</taxon>
        <taxon>Bacteroides</taxon>
    </lineage>
</organism>
<name>A0A1Y3YPV6_9BACE</name>
<evidence type="ECO:0000313" key="1">
    <source>
        <dbReference type="EMBL" id="OUN99844.1"/>
    </source>
</evidence>
<reference evidence="2" key="1">
    <citation type="submission" date="2017-04" db="EMBL/GenBank/DDBJ databases">
        <title>Function of individual gut microbiota members based on whole genome sequencing of pure cultures obtained from chicken caecum.</title>
        <authorList>
            <person name="Medvecky M."/>
            <person name="Cejkova D."/>
            <person name="Polansky O."/>
            <person name="Karasova D."/>
            <person name="Kubasova T."/>
            <person name="Cizek A."/>
            <person name="Rychlik I."/>
        </authorList>
    </citation>
    <scope>NUCLEOTIDE SEQUENCE [LARGE SCALE GENOMIC DNA]</scope>
    <source>
        <strain evidence="2">An43</strain>
    </source>
</reference>
<dbReference type="Proteomes" id="UP000195386">
    <property type="component" value="Unassembled WGS sequence"/>
</dbReference>
<comment type="caution">
    <text evidence="1">The sequence shown here is derived from an EMBL/GenBank/DDBJ whole genome shotgun (WGS) entry which is preliminary data.</text>
</comment>
<accession>A0A1Y3YPV6</accession>
<dbReference type="EMBL" id="NFII01000017">
    <property type="protein sequence ID" value="OUN99844.1"/>
    <property type="molecule type" value="Genomic_DNA"/>
</dbReference>